<gene>
    <name evidence="2" type="ORF">IC761_11190</name>
</gene>
<name>A0A7S9D9S8_9BRAD</name>
<organism evidence="2 3">
    <name type="scientific">Bradyrhizobium commune</name>
    <dbReference type="NCBI Taxonomy" id="83627"/>
    <lineage>
        <taxon>Bacteria</taxon>
        <taxon>Pseudomonadati</taxon>
        <taxon>Pseudomonadota</taxon>
        <taxon>Alphaproteobacteria</taxon>
        <taxon>Hyphomicrobiales</taxon>
        <taxon>Nitrobacteraceae</taxon>
        <taxon>Bradyrhizobium</taxon>
    </lineage>
</organism>
<evidence type="ECO:0000313" key="2">
    <source>
        <dbReference type="EMBL" id="QPF93785.1"/>
    </source>
</evidence>
<keyword evidence="3" id="KW-1185">Reference proteome</keyword>
<dbReference type="RefSeq" id="WP_195803292.1">
    <property type="nucleotide sequence ID" value="NZ_CP061379.1"/>
</dbReference>
<evidence type="ECO:0000256" key="1">
    <source>
        <dbReference type="SAM" id="MobiDB-lite"/>
    </source>
</evidence>
<protein>
    <submittedName>
        <fullName evidence="2">Uncharacterized protein</fullName>
    </submittedName>
</protein>
<sequence>MTIQTESALTGAAFDLANAGYEAMPDRERKEAAEPIGSDSGSLRDAADRRSDSSSELVVRRYTDAEGKPAAANEAVTLSRAARDYASATASDRRAAENESAEDLATRIDALRAEVAAQDPDAPEFYGFEQSEANDGEDEETAASSKTASDPKLRSTEIDPDIETLMRHPQVRLALEEKVGEVERARRSYVDGLDAAMQVAQASFISQFPELTGLAPEQLPEALAQMARQDPAKLSRVQAIVAASEQLRARQGEEARRTADAARRNFQNYAKAEDVRLESLLKDETRDVRQAVAQEILSSAKASGIEPDELHRLFDSEPLMRNATFQRMMYDAGKYRLMMKARDAVAARPVPPVVRPGMAATRAEREQSDLRSLNARLSSSGDLKDAVALYQAKRAGRR</sequence>
<dbReference type="Proteomes" id="UP000594621">
    <property type="component" value="Chromosome"/>
</dbReference>
<feature type="region of interest" description="Disordered" evidence="1">
    <location>
        <begin position="83"/>
        <end position="102"/>
    </location>
</feature>
<dbReference type="EMBL" id="CP061379">
    <property type="protein sequence ID" value="QPF93785.1"/>
    <property type="molecule type" value="Genomic_DNA"/>
</dbReference>
<feature type="region of interest" description="Disordered" evidence="1">
    <location>
        <begin position="113"/>
        <end position="159"/>
    </location>
</feature>
<dbReference type="AlphaFoldDB" id="A0A7S9D9S8"/>
<accession>A0A7S9D9S8</accession>
<evidence type="ECO:0000313" key="3">
    <source>
        <dbReference type="Proteomes" id="UP000594621"/>
    </source>
</evidence>
<feature type="region of interest" description="Disordered" evidence="1">
    <location>
        <begin position="25"/>
        <end position="73"/>
    </location>
</feature>
<proteinExistence type="predicted"/>
<dbReference type="KEGG" id="bcou:IC761_11190"/>
<feature type="compositionally biased region" description="Acidic residues" evidence="1">
    <location>
        <begin position="132"/>
        <end position="141"/>
    </location>
</feature>
<feature type="compositionally biased region" description="Basic and acidic residues" evidence="1">
    <location>
        <begin position="45"/>
        <end position="67"/>
    </location>
</feature>
<reference evidence="2 3" key="1">
    <citation type="submission" date="2020-09" db="EMBL/GenBank/DDBJ databases">
        <title>Complete genomes of bradyrhizobia occurring on native shrubby legumes in Australia.</title>
        <authorList>
            <person name="Lafay B."/>
        </authorList>
    </citation>
    <scope>NUCLEOTIDE SEQUENCE [LARGE SCALE GENOMIC DNA]</scope>
    <source>
        <strain evidence="2 3">BDV5040</strain>
    </source>
</reference>